<name>A0A1Y6A7U5_9BACI</name>
<evidence type="ECO:0000313" key="3">
    <source>
        <dbReference type="EMBL" id="SME25676.1"/>
    </source>
</evidence>
<dbReference type="Pfam" id="PF25297">
    <property type="entry name" value="DUF7878"/>
    <property type="match status" value="1"/>
</dbReference>
<protein>
    <recommendedName>
        <fullName evidence="5">Cytoplasmic protein</fullName>
    </recommendedName>
</protein>
<proteinExistence type="predicted"/>
<evidence type="ECO:0000259" key="1">
    <source>
        <dbReference type="Pfam" id="PF23728"/>
    </source>
</evidence>
<sequence length="320" mass="37849">MLKFLFELDKNIPQKDEPRYDAYSKGFIEGDVTIHASNSVFFQKSCVKVAELGIYLGQWMEQVQHGQNVHMNYETPDREEIILSFSYEEDNQWRVSSSWQQFELQESISTTTLVESVQRYLYELNKELRAIEYPVTFDQYLRGEQMMQLSYKRLCDSKADTTSIEVYNESERVGAVRGYYKNTLMKVLDFIPKVGSNIIYEIKDSKDNIRVVAKDVSRQRQRRILVTYKDNHDVEHEILICDGKLLDANFLFTFTYKAEEFVIHKTTFGMGKLLRKGYVIADWNIRLEEDMYHIEMNVYDEDYIEDQYLLLGVFHAVLYG</sequence>
<evidence type="ECO:0008006" key="5">
    <source>
        <dbReference type="Google" id="ProtNLM"/>
    </source>
</evidence>
<dbReference type="InterPro" id="IPR057200">
    <property type="entry name" value="DUF7878"/>
</dbReference>
<evidence type="ECO:0000259" key="2">
    <source>
        <dbReference type="Pfam" id="PF25297"/>
    </source>
</evidence>
<feature type="domain" description="Tubby C-terminal" evidence="1">
    <location>
        <begin position="156"/>
        <end position="319"/>
    </location>
</feature>
<accession>A0A1Y6A7U5</accession>
<dbReference type="AlphaFoldDB" id="A0A1Y6A7U5"/>
<dbReference type="RefSeq" id="WP_000911284.1">
    <property type="nucleotide sequence ID" value="NZ_CP093424.1"/>
</dbReference>
<feature type="domain" description="DUF7878" evidence="2">
    <location>
        <begin position="4"/>
        <end position="129"/>
    </location>
</feature>
<organism evidence="3 4">
    <name type="scientific">Bacillus pacificus</name>
    <dbReference type="NCBI Taxonomy" id="2026187"/>
    <lineage>
        <taxon>Bacteria</taxon>
        <taxon>Bacillati</taxon>
        <taxon>Bacillota</taxon>
        <taxon>Bacilli</taxon>
        <taxon>Bacillales</taxon>
        <taxon>Bacillaceae</taxon>
        <taxon>Bacillus</taxon>
        <taxon>Bacillus cereus group</taxon>
    </lineage>
</organism>
<evidence type="ECO:0000313" key="4">
    <source>
        <dbReference type="Proteomes" id="UP000194499"/>
    </source>
</evidence>
<reference evidence="4" key="1">
    <citation type="submission" date="2017-04" db="EMBL/GenBank/DDBJ databases">
        <authorList>
            <person name="Criscuolo A."/>
        </authorList>
    </citation>
    <scope>NUCLEOTIDE SEQUENCE [LARGE SCALE GENOMIC DNA]</scope>
</reference>
<dbReference type="Pfam" id="PF23728">
    <property type="entry name" value="Tubby_C_like"/>
    <property type="match status" value="1"/>
</dbReference>
<dbReference type="Proteomes" id="UP000194499">
    <property type="component" value="Unassembled WGS sequence"/>
</dbReference>
<dbReference type="EMBL" id="FWZB01000042">
    <property type="protein sequence ID" value="SME25676.1"/>
    <property type="molecule type" value="Genomic_DNA"/>
</dbReference>
<gene>
    <name evidence="3" type="ORF">BACERE00191_04165</name>
</gene>
<dbReference type="InterPro" id="IPR056944">
    <property type="entry name" value="Tubby_C-like"/>
</dbReference>